<dbReference type="Gene3D" id="3.10.20.90">
    <property type="entry name" value="Phosphatidylinositol 3-kinase Catalytic Subunit, Chain A, domain 1"/>
    <property type="match status" value="1"/>
</dbReference>
<dbReference type="GO" id="GO:0019899">
    <property type="term" value="F:enzyme binding"/>
    <property type="evidence" value="ECO:0007669"/>
    <property type="project" value="UniProtKB-ARBA"/>
</dbReference>
<evidence type="ECO:0000259" key="8">
    <source>
        <dbReference type="PROSITE" id="PS50158"/>
    </source>
</evidence>
<protein>
    <submittedName>
        <fullName evidence="11">Uncharacterized protein</fullName>
    </submittedName>
</protein>
<evidence type="ECO:0000313" key="10">
    <source>
        <dbReference type="Proteomes" id="UP000887575"/>
    </source>
</evidence>
<keyword evidence="3 6" id="KW-0863">Zinc-finger</keyword>
<comment type="subcellular location">
    <subcellularLocation>
        <location evidence="1">Nucleus</location>
    </subcellularLocation>
</comment>
<dbReference type="SUPFAM" id="SSF57756">
    <property type="entry name" value="Retrovirus zinc finger-like domains"/>
    <property type="match status" value="1"/>
</dbReference>
<feature type="compositionally biased region" description="Basic and acidic residues" evidence="7">
    <location>
        <begin position="445"/>
        <end position="497"/>
    </location>
</feature>
<reference evidence="11" key="1">
    <citation type="submission" date="2024-02" db="UniProtKB">
        <authorList>
            <consortium name="WormBaseParasite"/>
        </authorList>
    </citation>
    <scope>IDENTIFICATION</scope>
</reference>
<name>A0AAF3EUF5_9BILA</name>
<dbReference type="GO" id="GO:0005634">
    <property type="term" value="C:nucleus"/>
    <property type="evidence" value="ECO:0007669"/>
    <property type="project" value="UniProtKB-SubCell"/>
</dbReference>
<keyword evidence="10" id="KW-1185">Reference proteome</keyword>
<keyword evidence="4" id="KW-0862">Zinc</keyword>
<dbReference type="GO" id="GO:0008270">
    <property type="term" value="F:zinc ion binding"/>
    <property type="evidence" value="ECO:0007669"/>
    <property type="project" value="UniProtKB-KW"/>
</dbReference>
<evidence type="ECO:0000256" key="6">
    <source>
        <dbReference type="PROSITE-ProRule" id="PRU00047"/>
    </source>
</evidence>
<evidence type="ECO:0000256" key="4">
    <source>
        <dbReference type="ARBA" id="ARBA00022833"/>
    </source>
</evidence>
<evidence type="ECO:0000256" key="7">
    <source>
        <dbReference type="SAM" id="MobiDB-lite"/>
    </source>
</evidence>
<dbReference type="AlphaFoldDB" id="A0AAF3EUF5"/>
<dbReference type="PROSITE" id="PS50158">
    <property type="entry name" value="ZF_CCHC"/>
    <property type="match status" value="1"/>
</dbReference>
<dbReference type="InterPro" id="IPR001878">
    <property type="entry name" value="Znf_CCHC"/>
</dbReference>
<dbReference type="InterPro" id="IPR036875">
    <property type="entry name" value="Znf_CCHC_sf"/>
</dbReference>
<accession>A0AAF3EUF5</accession>
<dbReference type="PANTHER" id="PTHR15439">
    <property type="entry name" value="RETINOBLASTOMA-BINDING PROTEIN 6"/>
    <property type="match status" value="1"/>
</dbReference>
<sequence length="512" mass="57694">MSSIHYKFRATVELKTVRFDGLHVLCSDLKRKIYSNENIKVESFDLILTNAQTRRSYVDNEPVPRNTTIIVQRVPKEGAEKAPKIPKGNGGLIMKSSTSDGSVVNPNVIGHLDQVDLDNMTEEERQAHVVAVSTSKYDQSNYVKRIRNTVMSGPPPTTYVCNRCNQTGHWYQNCPMANTRKATGMTMDELLVTTADDPHALLHSSGRYVVPKMHHLARQQQKRPSVEAPEEKTSPENIVQRVRIGLGPTVSSVQPAIRFPGSTSQLTQITGEVTQITGGGFHQPPPVLLDTSVPPPNFTIPPTSLHMTLPSSAVPVFNMSVPPPSINLHTPNYANFGAQHGHYMGHTAVKQELPPGIDDYCGGLSMEDRRWSTVGCTFSSTSRRRSSRSSRSRSRSPVKRRSRKKDRKHSKKRSHQSRSSRSEQKHRRHRSTSQEGRRKTKKKDRKDDDREERKSRRSQDSDGETEDRGKDQVKDQVEDQVKEQERSRKGKDLDVPEKMVNTIAKAMSPLRM</sequence>
<feature type="compositionally biased region" description="Basic residues" evidence="7">
    <location>
        <begin position="382"/>
        <end position="431"/>
    </location>
</feature>
<dbReference type="InterPro" id="IPR025829">
    <property type="entry name" value="Zn_knuckle_CX2CX3GHX4C"/>
</dbReference>
<dbReference type="InterPro" id="IPR014891">
    <property type="entry name" value="DWNN_domain"/>
</dbReference>
<dbReference type="SMART" id="SM01180">
    <property type="entry name" value="DWNN"/>
    <property type="match status" value="1"/>
</dbReference>
<dbReference type="GO" id="GO:0006511">
    <property type="term" value="P:ubiquitin-dependent protein catabolic process"/>
    <property type="evidence" value="ECO:0007669"/>
    <property type="project" value="TreeGrafter"/>
</dbReference>
<feature type="domain" description="DWNN" evidence="9">
    <location>
        <begin position="4"/>
        <end position="75"/>
    </location>
</feature>
<dbReference type="PROSITE" id="PS51282">
    <property type="entry name" value="DWNN"/>
    <property type="match status" value="1"/>
</dbReference>
<dbReference type="Pfam" id="PF13696">
    <property type="entry name" value="zf-CCHC_2"/>
    <property type="match status" value="1"/>
</dbReference>
<evidence type="ECO:0000313" key="11">
    <source>
        <dbReference type="WBParaSite" id="MBELARI_LOCUS17234.2"/>
    </source>
</evidence>
<dbReference type="WBParaSite" id="MBELARI_LOCUS17234.2">
    <property type="protein sequence ID" value="MBELARI_LOCUS17234.2"/>
    <property type="gene ID" value="MBELARI_LOCUS17234"/>
</dbReference>
<dbReference type="PANTHER" id="PTHR15439:SF0">
    <property type="entry name" value="CELL DIVISION CYCLE AND APOPTOSIS REGULATOR PROTEIN 1-RELATED"/>
    <property type="match status" value="1"/>
</dbReference>
<dbReference type="Gene3D" id="4.10.60.10">
    <property type="entry name" value="Zinc finger, CCHC-type"/>
    <property type="match status" value="1"/>
</dbReference>
<organism evidence="10 11">
    <name type="scientific">Mesorhabditis belari</name>
    <dbReference type="NCBI Taxonomy" id="2138241"/>
    <lineage>
        <taxon>Eukaryota</taxon>
        <taxon>Metazoa</taxon>
        <taxon>Ecdysozoa</taxon>
        <taxon>Nematoda</taxon>
        <taxon>Chromadorea</taxon>
        <taxon>Rhabditida</taxon>
        <taxon>Rhabditina</taxon>
        <taxon>Rhabditomorpha</taxon>
        <taxon>Rhabditoidea</taxon>
        <taxon>Rhabditidae</taxon>
        <taxon>Mesorhabditinae</taxon>
        <taxon>Mesorhabditis</taxon>
    </lineage>
</organism>
<dbReference type="GO" id="GO:0016567">
    <property type="term" value="P:protein ubiquitination"/>
    <property type="evidence" value="ECO:0007669"/>
    <property type="project" value="InterPro"/>
</dbReference>
<evidence type="ECO:0000256" key="2">
    <source>
        <dbReference type="ARBA" id="ARBA00022723"/>
    </source>
</evidence>
<dbReference type="Pfam" id="PF08783">
    <property type="entry name" value="DWNN"/>
    <property type="match status" value="1"/>
</dbReference>
<dbReference type="Proteomes" id="UP000887575">
    <property type="component" value="Unassembled WGS sequence"/>
</dbReference>
<dbReference type="InterPro" id="IPR033489">
    <property type="entry name" value="RBBP6"/>
</dbReference>
<evidence type="ECO:0000256" key="3">
    <source>
        <dbReference type="ARBA" id="ARBA00022771"/>
    </source>
</evidence>
<evidence type="ECO:0000256" key="5">
    <source>
        <dbReference type="ARBA" id="ARBA00023242"/>
    </source>
</evidence>
<keyword evidence="2" id="KW-0479">Metal-binding</keyword>
<keyword evidence="5" id="KW-0539">Nucleus</keyword>
<evidence type="ECO:0000256" key="1">
    <source>
        <dbReference type="ARBA" id="ARBA00004123"/>
    </source>
</evidence>
<dbReference type="GO" id="GO:0006397">
    <property type="term" value="P:mRNA processing"/>
    <property type="evidence" value="ECO:0007669"/>
    <property type="project" value="InterPro"/>
</dbReference>
<feature type="domain" description="CCHC-type" evidence="8">
    <location>
        <begin position="161"/>
        <end position="175"/>
    </location>
</feature>
<dbReference type="GO" id="GO:0003676">
    <property type="term" value="F:nucleic acid binding"/>
    <property type="evidence" value="ECO:0007669"/>
    <property type="project" value="InterPro"/>
</dbReference>
<feature type="region of interest" description="Disordered" evidence="7">
    <location>
        <begin position="377"/>
        <end position="499"/>
    </location>
</feature>
<evidence type="ECO:0000259" key="9">
    <source>
        <dbReference type="PROSITE" id="PS51282"/>
    </source>
</evidence>
<proteinExistence type="predicted"/>
<dbReference type="GO" id="GO:0005737">
    <property type="term" value="C:cytoplasm"/>
    <property type="evidence" value="ECO:0007669"/>
    <property type="project" value="UniProtKB-ARBA"/>
</dbReference>
<dbReference type="GO" id="GO:0061630">
    <property type="term" value="F:ubiquitin protein ligase activity"/>
    <property type="evidence" value="ECO:0007669"/>
    <property type="project" value="InterPro"/>
</dbReference>